<accession>A0A5C3LKZ3</accession>
<feature type="transmembrane region" description="Helical" evidence="1">
    <location>
        <begin position="114"/>
        <end position="135"/>
    </location>
</feature>
<sequence length="314" mass="36170">MSISASNFEAQDALFKTPLEEVPPPLQRASLRLEFPPSYVIVGVYRLFTDKLLWKPAWDKCKHATQRGAIVGTIWAVLTFGIQKKFIQVFLANSPRITGLSNDTMFGYKIPFNIHTYATILLLGSQITYILKFFLSRNIRIARERAWAQTVTSRGKGPEFWQPYVEEWKVPPVVDMNSRQRTFMNRWLGGWFGLFVIKRVLLLPFNFYPFVGILVSAWFKALGTAHYLHKQYFESKKMSEYQVAVFMEERKWDYRAFGFTAALLEGLPIIGLIFSISNRVGAAMWAHDLEKRQHFVAAKHPQGSEKHAQLPALA</sequence>
<dbReference type="PANTHER" id="PTHR34292">
    <property type="entry name" value="OUTER SPORE WALL PROTEIN LDS1"/>
    <property type="match status" value="1"/>
</dbReference>
<name>A0A5C3LKZ3_9AGAR</name>
<protein>
    <submittedName>
        <fullName evidence="2">Uncharacterized protein</fullName>
    </submittedName>
</protein>
<dbReference type="OrthoDB" id="10012223at2759"/>
<dbReference type="EMBL" id="ML213670">
    <property type="protein sequence ID" value="TFK32566.1"/>
    <property type="molecule type" value="Genomic_DNA"/>
</dbReference>
<dbReference type="Proteomes" id="UP000308652">
    <property type="component" value="Unassembled WGS sequence"/>
</dbReference>
<keyword evidence="1" id="KW-0812">Transmembrane</keyword>
<evidence type="ECO:0000313" key="2">
    <source>
        <dbReference type="EMBL" id="TFK32566.1"/>
    </source>
</evidence>
<organism evidence="2 3">
    <name type="scientific">Crucibulum laeve</name>
    <dbReference type="NCBI Taxonomy" id="68775"/>
    <lineage>
        <taxon>Eukaryota</taxon>
        <taxon>Fungi</taxon>
        <taxon>Dikarya</taxon>
        <taxon>Basidiomycota</taxon>
        <taxon>Agaricomycotina</taxon>
        <taxon>Agaricomycetes</taxon>
        <taxon>Agaricomycetidae</taxon>
        <taxon>Agaricales</taxon>
        <taxon>Agaricineae</taxon>
        <taxon>Nidulariaceae</taxon>
        <taxon>Crucibulum</taxon>
    </lineage>
</organism>
<keyword evidence="3" id="KW-1185">Reference proteome</keyword>
<dbReference type="AlphaFoldDB" id="A0A5C3LKZ3"/>
<feature type="transmembrane region" description="Helical" evidence="1">
    <location>
        <begin position="256"/>
        <end position="276"/>
    </location>
</feature>
<dbReference type="PANTHER" id="PTHR34292:SF2">
    <property type="entry name" value="OUTER SPORE WALL PROTEIN LDS1"/>
    <property type="match status" value="1"/>
</dbReference>
<evidence type="ECO:0000256" key="1">
    <source>
        <dbReference type="SAM" id="Phobius"/>
    </source>
</evidence>
<dbReference type="STRING" id="68775.A0A5C3LKZ3"/>
<gene>
    <name evidence="2" type="ORF">BDQ12DRAFT_616860</name>
</gene>
<feature type="transmembrane region" description="Helical" evidence="1">
    <location>
        <begin position="183"/>
        <end position="201"/>
    </location>
</feature>
<reference evidence="2 3" key="1">
    <citation type="journal article" date="2019" name="Nat. Ecol. Evol.">
        <title>Megaphylogeny resolves global patterns of mushroom evolution.</title>
        <authorList>
            <person name="Varga T."/>
            <person name="Krizsan K."/>
            <person name="Foldi C."/>
            <person name="Dima B."/>
            <person name="Sanchez-Garcia M."/>
            <person name="Sanchez-Ramirez S."/>
            <person name="Szollosi G.J."/>
            <person name="Szarkandi J.G."/>
            <person name="Papp V."/>
            <person name="Albert L."/>
            <person name="Andreopoulos W."/>
            <person name="Angelini C."/>
            <person name="Antonin V."/>
            <person name="Barry K.W."/>
            <person name="Bougher N.L."/>
            <person name="Buchanan P."/>
            <person name="Buyck B."/>
            <person name="Bense V."/>
            <person name="Catcheside P."/>
            <person name="Chovatia M."/>
            <person name="Cooper J."/>
            <person name="Damon W."/>
            <person name="Desjardin D."/>
            <person name="Finy P."/>
            <person name="Geml J."/>
            <person name="Haridas S."/>
            <person name="Hughes K."/>
            <person name="Justo A."/>
            <person name="Karasinski D."/>
            <person name="Kautmanova I."/>
            <person name="Kiss B."/>
            <person name="Kocsube S."/>
            <person name="Kotiranta H."/>
            <person name="LaButti K.M."/>
            <person name="Lechner B.E."/>
            <person name="Liimatainen K."/>
            <person name="Lipzen A."/>
            <person name="Lukacs Z."/>
            <person name="Mihaltcheva S."/>
            <person name="Morgado L.N."/>
            <person name="Niskanen T."/>
            <person name="Noordeloos M.E."/>
            <person name="Ohm R.A."/>
            <person name="Ortiz-Santana B."/>
            <person name="Ovrebo C."/>
            <person name="Racz N."/>
            <person name="Riley R."/>
            <person name="Savchenko A."/>
            <person name="Shiryaev A."/>
            <person name="Soop K."/>
            <person name="Spirin V."/>
            <person name="Szebenyi C."/>
            <person name="Tomsovsky M."/>
            <person name="Tulloss R.E."/>
            <person name="Uehling J."/>
            <person name="Grigoriev I.V."/>
            <person name="Vagvolgyi C."/>
            <person name="Papp T."/>
            <person name="Martin F.M."/>
            <person name="Miettinen O."/>
            <person name="Hibbett D.S."/>
            <person name="Nagy L.G."/>
        </authorList>
    </citation>
    <scope>NUCLEOTIDE SEQUENCE [LARGE SCALE GENOMIC DNA]</scope>
    <source>
        <strain evidence="2 3">CBS 166.37</strain>
    </source>
</reference>
<evidence type="ECO:0000313" key="3">
    <source>
        <dbReference type="Proteomes" id="UP000308652"/>
    </source>
</evidence>
<dbReference type="InterPro" id="IPR052786">
    <property type="entry name" value="Spore_wall_assembly"/>
</dbReference>
<keyword evidence="1" id="KW-0472">Membrane</keyword>
<keyword evidence="1" id="KW-1133">Transmembrane helix</keyword>
<proteinExistence type="predicted"/>